<accession>A0A5M9JIT6</accession>
<dbReference type="AlphaFoldDB" id="A0A5M9JIT6"/>
<sequence length="79" mass="8933">MQPFPTYIFLIHTIHFKPMQHTRISCCPFFIVPSTPSISSTTSTLNLTGRPTTHFPITSPPSVHPSIHRHSTIRTCYAL</sequence>
<dbReference type="EMBL" id="VICG01000009">
    <property type="protein sequence ID" value="KAA8568637.1"/>
    <property type="molecule type" value="Genomic_DNA"/>
</dbReference>
<keyword evidence="2" id="KW-1185">Reference proteome</keyword>
<proteinExistence type="predicted"/>
<protein>
    <submittedName>
        <fullName evidence="1">Uncharacterized protein</fullName>
    </submittedName>
</protein>
<dbReference type="Proteomes" id="UP000322873">
    <property type="component" value="Unassembled WGS sequence"/>
</dbReference>
<reference evidence="1 2" key="1">
    <citation type="submission" date="2019-06" db="EMBL/GenBank/DDBJ databases">
        <title>Genome Sequence of the Brown Rot Fungal Pathogen Monilinia fructicola.</title>
        <authorList>
            <person name="De Miccolis Angelini R.M."/>
            <person name="Landi L."/>
            <person name="Abate D."/>
            <person name="Pollastro S."/>
            <person name="Romanazzi G."/>
            <person name="Faretra F."/>
        </authorList>
    </citation>
    <scope>NUCLEOTIDE SEQUENCE [LARGE SCALE GENOMIC DNA]</scope>
    <source>
        <strain evidence="1 2">Mfrc123</strain>
    </source>
</reference>
<gene>
    <name evidence="1" type="ORF">EYC84_007648</name>
</gene>
<name>A0A5M9JIT6_MONFR</name>
<organism evidence="1 2">
    <name type="scientific">Monilinia fructicola</name>
    <name type="common">Brown rot fungus</name>
    <name type="synonym">Ciboria fructicola</name>
    <dbReference type="NCBI Taxonomy" id="38448"/>
    <lineage>
        <taxon>Eukaryota</taxon>
        <taxon>Fungi</taxon>
        <taxon>Dikarya</taxon>
        <taxon>Ascomycota</taxon>
        <taxon>Pezizomycotina</taxon>
        <taxon>Leotiomycetes</taxon>
        <taxon>Helotiales</taxon>
        <taxon>Sclerotiniaceae</taxon>
        <taxon>Monilinia</taxon>
    </lineage>
</organism>
<evidence type="ECO:0000313" key="2">
    <source>
        <dbReference type="Proteomes" id="UP000322873"/>
    </source>
</evidence>
<comment type="caution">
    <text evidence="1">The sequence shown here is derived from an EMBL/GenBank/DDBJ whole genome shotgun (WGS) entry which is preliminary data.</text>
</comment>
<evidence type="ECO:0000313" key="1">
    <source>
        <dbReference type="EMBL" id="KAA8568637.1"/>
    </source>
</evidence>